<dbReference type="PANTHER" id="PTHR34653">
    <property type="match status" value="1"/>
</dbReference>
<protein>
    <recommendedName>
        <fullName evidence="4 5">Flagellar hook-basal body complex protein FliE</fullName>
    </recommendedName>
</protein>
<proteinExistence type="inferred from homology"/>
<dbReference type="Pfam" id="PF02049">
    <property type="entry name" value="FliE"/>
    <property type="match status" value="1"/>
</dbReference>
<dbReference type="RefSeq" id="WP_209457070.1">
    <property type="nucleotide sequence ID" value="NZ_BAAACS010000004.1"/>
</dbReference>
<evidence type="ECO:0000256" key="5">
    <source>
        <dbReference type="NCBIfam" id="TIGR00205"/>
    </source>
</evidence>
<evidence type="ECO:0000256" key="2">
    <source>
        <dbReference type="ARBA" id="ARBA00009272"/>
    </source>
</evidence>
<name>A0ABS4ECL4_9FIRM</name>
<keyword evidence="6" id="KW-0969">Cilium</keyword>
<reference evidence="6 7" key="1">
    <citation type="submission" date="2021-03" db="EMBL/GenBank/DDBJ databases">
        <title>Genomic Encyclopedia of Type Strains, Phase IV (KMG-IV): sequencing the most valuable type-strain genomes for metagenomic binning, comparative biology and taxonomic classification.</title>
        <authorList>
            <person name="Goeker M."/>
        </authorList>
    </citation>
    <scope>NUCLEOTIDE SEQUENCE [LARGE SCALE GENOMIC DNA]</scope>
    <source>
        <strain evidence="6 7">DSM 1289</strain>
    </source>
</reference>
<comment type="subcellular location">
    <subcellularLocation>
        <location evidence="1 4">Bacterial flagellum basal body</location>
    </subcellularLocation>
</comment>
<dbReference type="PANTHER" id="PTHR34653:SF1">
    <property type="entry name" value="FLAGELLAR HOOK-BASAL BODY COMPLEX PROTEIN FLIE"/>
    <property type="match status" value="1"/>
</dbReference>
<evidence type="ECO:0000313" key="6">
    <source>
        <dbReference type="EMBL" id="MBP1855654.1"/>
    </source>
</evidence>
<dbReference type="InterPro" id="IPR001624">
    <property type="entry name" value="FliE"/>
</dbReference>
<keyword evidence="6" id="KW-0966">Cell projection</keyword>
<keyword evidence="6" id="KW-0282">Flagellum</keyword>
<comment type="caution">
    <text evidence="6">The sequence shown here is derived from an EMBL/GenBank/DDBJ whole genome shotgun (WGS) entry which is preliminary data.</text>
</comment>
<evidence type="ECO:0000256" key="1">
    <source>
        <dbReference type="ARBA" id="ARBA00004117"/>
    </source>
</evidence>
<accession>A0ABS4ECL4</accession>
<evidence type="ECO:0000256" key="3">
    <source>
        <dbReference type="ARBA" id="ARBA00023143"/>
    </source>
</evidence>
<gene>
    <name evidence="4" type="primary">fliE</name>
    <name evidence="6" type="ORF">J2Z43_002052</name>
</gene>
<dbReference type="PRINTS" id="PR01006">
    <property type="entry name" value="FLGHOOKFLIE"/>
</dbReference>
<evidence type="ECO:0000256" key="4">
    <source>
        <dbReference type="HAMAP-Rule" id="MF_00724"/>
    </source>
</evidence>
<keyword evidence="7" id="KW-1185">Reference proteome</keyword>
<sequence>MPIIDVNQLNNVSQVTNIAGNIGNTPQNIDSGVEKSSFANVLTDALDKVNQYQVVSSDRTEQFIKGENVSMHEVMLAGQEAQISMQLLIEVRNKIYDAYQEMYKVQI</sequence>
<keyword evidence="3 4" id="KW-0975">Bacterial flagellum</keyword>
<dbReference type="HAMAP" id="MF_00724">
    <property type="entry name" value="FliE"/>
    <property type="match status" value="1"/>
</dbReference>
<evidence type="ECO:0000313" key="7">
    <source>
        <dbReference type="Proteomes" id="UP000767291"/>
    </source>
</evidence>
<dbReference type="Proteomes" id="UP000767291">
    <property type="component" value="Unassembled WGS sequence"/>
</dbReference>
<comment type="similarity">
    <text evidence="2 4">Belongs to the FliE family.</text>
</comment>
<dbReference type="EMBL" id="JAGGJX010000004">
    <property type="protein sequence ID" value="MBP1855654.1"/>
    <property type="molecule type" value="Genomic_DNA"/>
</dbReference>
<dbReference type="NCBIfam" id="TIGR00205">
    <property type="entry name" value="fliE"/>
    <property type="match status" value="1"/>
</dbReference>
<organism evidence="6 7">
    <name type="scientific">Metaclostridioides mangenotii</name>
    <dbReference type="NCBI Taxonomy" id="1540"/>
    <lineage>
        <taxon>Bacteria</taxon>
        <taxon>Bacillati</taxon>
        <taxon>Bacillota</taxon>
        <taxon>Clostridia</taxon>
        <taxon>Peptostreptococcales</taxon>
        <taxon>Peptostreptococcaceae</taxon>
        <taxon>Metaclostridioides</taxon>
    </lineage>
</organism>